<reference evidence="3" key="1">
    <citation type="submission" date="2016-10" db="EMBL/GenBank/DDBJ databases">
        <authorList>
            <person name="Varghese N."/>
            <person name="Submissions S."/>
        </authorList>
    </citation>
    <scope>NUCLEOTIDE SEQUENCE [LARGE SCALE GENOMIC DNA]</scope>
    <source>
        <strain evidence="3">DSM 28453</strain>
    </source>
</reference>
<dbReference type="EMBL" id="FOSZ01000011">
    <property type="protein sequence ID" value="SFL37215.1"/>
    <property type="molecule type" value="Genomic_DNA"/>
</dbReference>
<feature type="domain" description="YjiS-like" evidence="1">
    <location>
        <begin position="31"/>
        <end position="60"/>
    </location>
</feature>
<proteinExistence type="predicted"/>
<gene>
    <name evidence="2" type="ORF">SAMN04488036_11132</name>
</gene>
<dbReference type="AlphaFoldDB" id="A0A1I4H4X4"/>
<protein>
    <recommendedName>
        <fullName evidence="1">YjiS-like domain-containing protein</fullName>
    </recommendedName>
</protein>
<name>A0A1I4H4X4_9RHOB</name>
<evidence type="ECO:0000313" key="2">
    <source>
        <dbReference type="EMBL" id="SFL37215.1"/>
    </source>
</evidence>
<evidence type="ECO:0000259" key="1">
    <source>
        <dbReference type="Pfam" id="PF06568"/>
    </source>
</evidence>
<dbReference type="InterPro" id="IPR009506">
    <property type="entry name" value="YjiS-like"/>
</dbReference>
<dbReference type="OrthoDB" id="8244198at2"/>
<organism evidence="2 3">
    <name type="scientific">Shimia haliotis</name>
    <dbReference type="NCBI Taxonomy" id="1280847"/>
    <lineage>
        <taxon>Bacteria</taxon>
        <taxon>Pseudomonadati</taxon>
        <taxon>Pseudomonadota</taxon>
        <taxon>Alphaproteobacteria</taxon>
        <taxon>Rhodobacterales</taxon>
        <taxon>Roseobacteraceae</taxon>
    </lineage>
</organism>
<sequence length="71" mass="7857">MQHAHSLYIEPIDVVGRIQRAIEDFRTSRVQAKAFKNTVRELSNLTDHELADIGVDRADIVAVAQQAVSAA</sequence>
<keyword evidence="3" id="KW-1185">Reference proteome</keyword>
<dbReference type="RefSeq" id="WP_139216247.1">
    <property type="nucleotide sequence ID" value="NZ_FOSZ01000011.1"/>
</dbReference>
<evidence type="ECO:0000313" key="3">
    <source>
        <dbReference type="Proteomes" id="UP000198851"/>
    </source>
</evidence>
<dbReference type="Pfam" id="PF06568">
    <property type="entry name" value="YjiS-like"/>
    <property type="match status" value="1"/>
</dbReference>
<dbReference type="Proteomes" id="UP000198851">
    <property type="component" value="Unassembled WGS sequence"/>
</dbReference>
<accession>A0A1I4H4X4</accession>
<dbReference type="STRING" id="1280847.SAMN04488036_11132"/>